<dbReference type="PROSITE" id="PS50943">
    <property type="entry name" value="HTH_CROC1"/>
    <property type="match status" value="1"/>
</dbReference>
<keyword evidence="3" id="KW-0597">Phosphoprotein</keyword>
<dbReference type="InterPro" id="IPR001610">
    <property type="entry name" value="PAC"/>
</dbReference>
<dbReference type="GO" id="GO:0004673">
    <property type="term" value="F:protein histidine kinase activity"/>
    <property type="evidence" value="ECO:0007669"/>
    <property type="project" value="UniProtKB-EC"/>
</dbReference>
<evidence type="ECO:0000256" key="4">
    <source>
        <dbReference type="ARBA" id="ARBA00022679"/>
    </source>
</evidence>
<feature type="domain" description="PAS" evidence="7">
    <location>
        <begin position="23"/>
        <end position="95"/>
    </location>
</feature>
<comment type="caution">
    <text evidence="10">The sequence shown here is derived from an EMBL/GenBank/DDBJ whole genome shotgun (WGS) entry which is preliminary data.</text>
</comment>
<dbReference type="InterPro" id="IPR052162">
    <property type="entry name" value="Sensor_kinase/Photoreceptor"/>
</dbReference>
<dbReference type="PROSITE" id="PS50112">
    <property type="entry name" value="PAS"/>
    <property type="match status" value="1"/>
</dbReference>
<dbReference type="Proteomes" id="UP001055307">
    <property type="component" value="Unassembled WGS sequence"/>
</dbReference>
<evidence type="ECO:0000256" key="6">
    <source>
        <dbReference type="SAM" id="MobiDB-lite"/>
    </source>
</evidence>
<protein>
    <recommendedName>
        <fullName evidence="2">histidine kinase</fullName>
        <ecNumber evidence="2">2.7.13.3</ecNumber>
    </recommendedName>
</protein>
<dbReference type="FunFam" id="3.30.450.20:FF:000099">
    <property type="entry name" value="Sensory box sensor histidine kinase"/>
    <property type="match status" value="1"/>
</dbReference>
<dbReference type="EMBL" id="BPQF01000007">
    <property type="protein sequence ID" value="GJD38707.1"/>
    <property type="molecule type" value="Genomic_DNA"/>
</dbReference>
<accession>A0AAV4Z474</accession>
<dbReference type="AlphaFoldDB" id="A0AAV4Z474"/>
<dbReference type="PROSITE" id="PS50113">
    <property type="entry name" value="PAC"/>
    <property type="match status" value="2"/>
</dbReference>
<dbReference type="CDD" id="cd00130">
    <property type="entry name" value="PAS"/>
    <property type="match status" value="2"/>
</dbReference>
<proteinExistence type="predicted"/>
<evidence type="ECO:0000256" key="3">
    <source>
        <dbReference type="ARBA" id="ARBA00022553"/>
    </source>
</evidence>
<dbReference type="PANTHER" id="PTHR43304:SF1">
    <property type="entry name" value="PAC DOMAIN-CONTAINING PROTEIN"/>
    <property type="match status" value="1"/>
</dbReference>
<feature type="compositionally biased region" description="Polar residues" evidence="6">
    <location>
        <begin position="342"/>
        <end position="356"/>
    </location>
</feature>
<keyword evidence="4" id="KW-0808">Transferase</keyword>
<gene>
    <name evidence="10" type="ORF">OICFNHDK_1157</name>
</gene>
<dbReference type="SUPFAM" id="SSF55785">
    <property type="entry name" value="PYP-like sensor domain (PAS domain)"/>
    <property type="match status" value="2"/>
</dbReference>
<organism evidence="10 11">
    <name type="scientific">Methylobacterium bullatum</name>
    <dbReference type="NCBI Taxonomy" id="570505"/>
    <lineage>
        <taxon>Bacteria</taxon>
        <taxon>Pseudomonadati</taxon>
        <taxon>Pseudomonadota</taxon>
        <taxon>Alphaproteobacteria</taxon>
        <taxon>Hyphomicrobiales</taxon>
        <taxon>Methylobacteriaceae</taxon>
        <taxon>Methylobacterium</taxon>
    </lineage>
</organism>
<sequence length="404" mass="45143">MPARSLMRPSWAATTDKAKGGFSSRHFLRLVESSIDIGFWSGDLDGELIEGSIGLYRVFGLDPSIALTFGFAKEMMHPEDRARHADLLPLLRTGQPMQREFRIIRPDQTQRWVLHRVEVLIGPDGRPKLAIGMVKDVTPRYEVEMSVEQGNDRFKALIEATAAVVWTVSPDGRVQDMPQWRMLTGQSQAEVQGDGWLEAIHPDDRDLTASAWQFSVSHREPYNTDYRLQLADGSYRWYNARGVPILNRDGSVREWIGICLDLSDRHRVSSSSAKAAGATAAQDITVEQIRGARGMTGLSAEELGRRAGVSVSTVRRLESEATTTQARPGPTRSWPFGRSWKRQGSSSPSRPMQNQEFGPPDAWRSAVPSQDARTTWGAECVHSLPCRTFQGNSDLSLIDWRVIV</sequence>
<evidence type="ECO:0000256" key="2">
    <source>
        <dbReference type="ARBA" id="ARBA00012438"/>
    </source>
</evidence>
<feature type="domain" description="PAC" evidence="8">
    <location>
        <begin position="97"/>
        <end position="149"/>
    </location>
</feature>
<dbReference type="Gene3D" id="2.10.70.100">
    <property type="match status" value="1"/>
</dbReference>
<dbReference type="SUPFAM" id="SSF47413">
    <property type="entry name" value="lambda repressor-like DNA-binding domains"/>
    <property type="match status" value="1"/>
</dbReference>
<dbReference type="Gene3D" id="3.30.450.20">
    <property type="entry name" value="PAS domain"/>
    <property type="match status" value="2"/>
</dbReference>
<keyword evidence="11" id="KW-1185">Reference proteome</keyword>
<evidence type="ECO:0000256" key="5">
    <source>
        <dbReference type="ARBA" id="ARBA00022777"/>
    </source>
</evidence>
<dbReference type="EC" id="2.7.13.3" evidence="2"/>
<name>A0AAV4Z474_9HYPH</name>
<dbReference type="InterPro" id="IPR000014">
    <property type="entry name" value="PAS"/>
</dbReference>
<feature type="region of interest" description="Disordered" evidence="6">
    <location>
        <begin position="314"/>
        <end position="370"/>
    </location>
</feature>
<dbReference type="CDD" id="cd00093">
    <property type="entry name" value="HTH_XRE"/>
    <property type="match status" value="1"/>
</dbReference>
<reference evidence="10" key="1">
    <citation type="journal article" date="2016" name="Front. Microbiol.">
        <title>Genome Sequence of the Piezophilic, Mesophilic Sulfate-Reducing Bacterium Desulfovibrio indicus J2T.</title>
        <authorList>
            <person name="Cao J."/>
            <person name="Maignien L."/>
            <person name="Shao Z."/>
            <person name="Alain K."/>
            <person name="Jebbar M."/>
        </authorList>
    </citation>
    <scope>NUCLEOTIDE SEQUENCE</scope>
    <source>
        <strain evidence="10">DSM 21893</strain>
    </source>
</reference>
<dbReference type="InterPro" id="IPR010982">
    <property type="entry name" value="Lambda_DNA-bd_dom_sf"/>
</dbReference>
<evidence type="ECO:0000259" key="7">
    <source>
        <dbReference type="PROSITE" id="PS50112"/>
    </source>
</evidence>
<evidence type="ECO:0000259" key="8">
    <source>
        <dbReference type="PROSITE" id="PS50113"/>
    </source>
</evidence>
<evidence type="ECO:0000313" key="11">
    <source>
        <dbReference type="Proteomes" id="UP001055307"/>
    </source>
</evidence>
<dbReference type="InterPro" id="IPR013655">
    <property type="entry name" value="PAS_fold_3"/>
</dbReference>
<dbReference type="Pfam" id="PF08447">
    <property type="entry name" value="PAS_3"/>
    <property type="match status" value="2"/>
</dbReference>
<dbReference type="InterPro" id="IPR001387">
    <property type="entry name" value="Cro/C1-type_HTH"/>
</dbReference>
<dbReference type="InterPro" id="IPR035965">
    <property type="entry name" value="PAS-like_dom_sf"/>
</dbReference>
<dbReference type="InterPro" id="IPR000700">
    <property type="entry name" value="PAS-assoc_C"/>
</dbReference>
<keyword evidence="5" id="KW-0418">Kinase</keyword>
<feature type="domain" description="HTH cro/C1-type" evidence="9">
    <location>
        <begin position="289"/>
        <end position="319"/>
    </location>
</feature>
<feature type="domain" description="PAC" evidence="8">
    <location>
        <begin position="222"/>
        <end position="274"/>
    </location>
</feature>
<evidence type="ECO:0000259" key="9">
    <source>
        <dbReference type="PROSITE" id="PS50943"/>
    </source>
</evidence>
<dbReference type="SMART" id="SM00086">
    <property type="entry name" value="PAC"/>
    <property type="match status" value="2"/>
</dbReference>
<dbReference type="NCBIfam" id="TIGR00229">
    <property type="entry name" value="sensory_box"/>
    <property type="match status" value="2"/>
</dbReference>
<dbReference type="Gene3D" id="1.10.260.40">
    <property type="entry name" value="lambda repressor-like DNA-binding domains"/>
    <property type="match status" value="1"/>
</dbReference>
<reference evidence="10" key="2">
    <citation type="submission" date="2021-08" db="EMBL/GenBank/DDBJ databases">
        <authorList>
            <person name="Tani A."/>
            <person name="Ola A."/>
            <person name="Ogura Y."/>
            <person name="Katsura K."/>
            <person name="Hayashi T."/>
        </authorList>
    </citation>
    <scope>NUCLEOTIDE SEQUENCE</scope>
    <source>
        <strain evidence="10">DSM 21893</strain>
    </source>
</reference>
<dbReference type="PANTHER" id="PTHR43304">
    <property type="entry name" value="PHYTOCHROME-LIKE PROTEIN CPH1"/>
    <property type="match status" value="1"/>
</dbReference>
<comment type="catalytic activity">
    <reaction evidence="1">
        <text>ATP + protein L-histidine = ADP + protein N-phospho-L-histidine.</text>
        <dbReference type="EC" id="2.7.13.3"/>
    </reaction>
</comment>
<dbReference type="SMART" id="SM00091">
    <property type="entry name" value="PAS"/>
    <property type="match status" value="2"/>
</dbReference>
<dbReference type="GO" id="GO:0003677">
    <property type="term" value="F:DNA binding"/>
    <property type="evidence" value="ECO:0007669"/>
    <property type="project" value="InterPro"/>
</dbReference>
<evidence type="ECO:0000256" key="1">
    <source>
        <dbReference type="ARBA" id="ARBA00000085"/>
    </source>
</evidence>
<dbReference type="RefSeq" id="WP_238253804.1">
    <property type="nucleotide sequence ID" value="NZ_BPQF01000007.1"/>
</dbReference>
<evidence type="ECO:0000313" key="10">
    <source>
        <dbReference type="EMBL" id="GJD38707.1"/>
    </source>
</evidence>